<evidence type="ECO:0000256" key="9">
    <source>
        <dbReference type="HAMAP-Rule" id="MF_01855"/>
    </source>
</evidence>
<comment type="caution">
    <text evidence="13">The sequence shown here is derived from an EMBL/GenBank/DDBJ whole genome shotgun (WGS) entry which is preliminary data.</text>
</comment>
<keyword evidence="5 9" id="KW-0479">Metal-binding</keyword>
<feature type="binding site" evidence="9">
    <location>
        <position position="272"/>
    </location>
    <ligand>
        <name>Mg(2+)</name>
        <dbReference type="ChEBI" id="CHEBI:18420"/>
        <label>2</label>
    </ligand>
</feature>
<evidence type="ECO:0000256" key="2">
    <source>
        <dbReference type="ARBA" id="ARBA00005215"/>
    </source>
</evidence>
<dbReference type="InterPro" id="IPR044015">
    <property type="entry name" value="FBPase_C_dom"/>
</dbReference>
<proteinExistence type="inferred from homology"/>
<dbReference type="GO" id="GO:0006002">
    <property type="term" value="P:fructose 6-phosphate metabolic process"/>
    <property type="evidence" value="ECO:0007669"/>
    <property type="project" value="TreeGrafter"/>
</dbReference>
<dbReference type="Gene3D" id="3.40.190.80">
    <property type="match status" value="1"/>
</dbReference>
<dbReference type="CDD" id="cd00354">
    <property type="entry name" value="FBPase"/>
    <property type="match status" value="1"/>
</dbReference>
<feature type="domain" description="Fructose-1-6-bisphosphatase class I N-terminal" evidence="11">
    <location>
        <begin position="18"/>
        <end position="184"/>
    </location>
</feature>
<feature type="domain" description="Fructose-1-6-bisphosphatase class 1 C-terminal" evidence="12">
    <location>
        <begin position="190"/>
        <end position="323"/>
    </location>
</feature>
<evidence type="ECO:0000256" key="4">
    <source>
        <dbReference type="ARBA" id="ARBA00022490"/>
    </source>
</evidence>
<evidence type="ECO:0000256" key="5">
    <source>
        <dbReference type="ARBA" id="ARBA00022723"/>
    </source>
</evidence>
<name>A0A918Q0D8_9CAUL</name>
<dbReference type="EC" id="3.1.3.11" evidence="9"/>
<feature type="binding site" evidence="9">
    <location>
        <position position="200"/>
    </location>
    <ligand>
        <name>substrate</name>
    </ligand>
</feature>
<dbReference type="Pfam" id="PF18913">
    <property type="entry name" value="FBPase_C"/>
    <property type="match status" value="1"/>
</dbReference>
<dbReference type="InterPro" id="IPR020548">
    <property type="entry name" value="Fructose_bisphosphatase_AS"/>
</dbReference>
<dbReference type="Proteomes" id="UP000662572">
    <property type="component" value="Unassembled WGS sequence"/>
</dbReference>
<dbReference type="PANTHER" id="PTHR11556:SF35">
    <property type="entry name" value="SEDOHEPTULOSE-1,7-BISPHOSPHATASE, CHLOROPLASTIC"/>
    <property type="match status" value="1"/>
</dbReference>
<dbReference type="EMBL" id="BMZB01000001">
    <property type="protein sequence ID" value="GGZ29318.1"/>
    <property type="molecule type" value="Genomic_DNA"/>
</dbReference>
<dbReference type="FunFam" id="3.40.190.80:FF:000011">
    <property type="entry name" value="Fructose-1,6-bisphosphatase class 1"/>
    <property type="match status" value="1"/>
</dbReference>
<keyword evidence="14" id="KW-1185">Reference proteome</keyword>
<dbReference type="Gene3D" id="3.30.540.10">
    <property type="entry name" value="Fructose-1,6-Bisphosphatase, subunit A, domain 1"/>
    <property type="match status" value="1"/>
</dbReference>
<evidence type="ECO:0000313" key="14">
    <source>
        <dbReference type="Proteomes" id="UP000662572"/>
    </source>
</evidence>
<feature type="binding site" evidence="9">
    <location>
        <position position="106"/>
    </location>
    <ligand>
        <name>Mg(2+)</name>
        <dbReference type="ChEBI" id="CHEBI:18420"/>
        <label>2</label>
    </ligand>
</feature>
<dbReference type="Pfam" id="PF00316">
    <property type="entry name" value="FBPase"/>
    <property type="match status" value="1"/>
</dbReference>
<dbReference type="HAMAP" id="MF_01855">
    <property type="entry name" value="FBPase_class1"/>
    <property type="match status" value="1"/>
</dbReference>
<comment type="catalytic activity">
    <reaction evidence="1 9">
        <text>beta-D-fructose 1,6-bisphosphate + H2O = beta-D-fructose 6-phosphate + phosphate</text>
        <dbReference type="Rhea" id="RHEA:11064"/>
        <dbReference type="ChEBI" id="CHEBI:15377"/>
        <dbReference type="ChEBI" id="CHEBI:32966"/>
        <dbReference type="ChEBI" id="CHEBI:43474"/>
        <dbReference type="ChEBI" id="CHEBI:57634"/>
        <dbReference type="EC" id="3.1.3.11"/>
    </reaction>
</comment>
<comment type="similarity">
    <text evidence="3 9 10">Belongs to the FBPase class 1 family.</text>
</comment>
<accession>A0A918Q0D8</accession>
<feature type="binding site" evidence="9">
    <location>
        <begin position="109"/>
        <end position="112"/>
    </location>
    <ligand>
        <name>substrate</name>
    </ligand>
</feature>
<evidence type="ECO:0000256" key="6">
    <source>
        <dbReference type="ARBA" id="ARBA00022801"/>
    </source>
</evidence>
<dbReference type="SUPFAM" id="SSF56655">
    <property type="entry name" value="Carbohydrate phosphatase"/>
    <property type="match status" value="1"/>
</dbReference>
<comment type="subunit">
    <text evidence="9">Homotetramer.</text>
</comment>
<evidence type="ECO:0000259" key="11">
    <source>
        <dbReference type="Pfam" id="PF00316"/>
    </source>
</evidence>
<dbReference type="RefSeq" id="WP_189485672.1">
    <property type="nucleotide sequence ID" value="NZ_BMZB01000001.1"/>
</dbReference>
<protein>
    <recommendedName>
        <fullName evidence="9">Fructose-1,6-bisphosphatase class 1</fullName>
        <shortName evidence="9">FBPase class 1</shortName>
        <ecNumber evidence="9">3.1.3.11</ecNumber>
    </recommendedName>
    <alternativeName>
        <fullName evidence="9">D-fructose-1,6-bisphosphate 1-phosphohydrolase class 1</fullName>
    </alternativeName>
</protein>
<keyword evidence="4 9" id="KW-0963">Cytoplasm</keyword>
<dbReference type="NCBIfam" id="NF006780">
    <property type="entry name" value="PRK09293.1-4"/>
    <property type="match status" value="1"/>
</dbReference>
<feature type="binding site" evidence="9">
    <location>
        <position position="266"/>
    </location>
    <ligand>
        <name>substrate</name>
    </ligand>
</feature>
<dbReference type="GO" id="GO:0000287">
    <property type="term" value="F:magnesium ion binding"/>
    <property type="evidence" value="ECO:0007669"/>
    <property type="project" value="UniProtKB-UniRule"/>
</dbReference>
<dbReference type="GO" id="GO:0030388">
    <property type="term" value="P:fructose 1,6-bisphosphate metabolic process"/>
    <property type="evidence" value="ECO:0007669"/>
    <property type="project" value="TreeGrafter"/>
</dbReference>
<comment type="caution">
    <text evidence="9">Lacks conserved residue(s) required for the propagation of feature annotation.</text>
</comment>
<dbReference type="NCBIfam" id="NF006779">
    <property type="entry name" value="PRK09293.1-3"/>
    <property type="match status" value="1"/>
</dbReference>
<evidence type="ECO:0000256" key="10">
    <source>
        <dbReference type="RuleBase" id="RU000508"/>
    </source>
</evidence>
<reference evidence="13" key="1">
    <citation type="journal article" date="2014" name="Int. J. Syst. Evol. Microbiol.">
        <title>Complete genome sequence of Corynebacterium casei LMG S-19264T (=DSM 44701T), isolated from a smear-ripened cheese.</title>
        <authorList>
            <consortium name="US DOE Joint Genome Institute (JGI-PGF)"/>
            <person name="Walter F."/>
            <person name="Albersmeier A."/>
            <person name="Kalinowski J."/>
            <person name="Ruckert C."/>
        </authorList>
    </citation>
    <scope>NUCLEOTIDE SEQUENCE</scope>
    <source>
        <strain evidence="13">KCTC 32296</strain>
    </source>
</reference>
<dbReference type="PIRSF" id="PIRSF500210">
    <property type="entry name" value="FBPtase"/>
    <property type="match status" value="1"/>
</dbReference>
<comment type="subcellular location">
    <subcellularLocation>
        <location evidence="9">Cytoplasm</location>
    </subcellularLocation>
</comment>
<dbReference type="PROSITE" id="PS00124">
    <property type="entry name" value="FBPASE"/>
    <property type="match status" value="1"/>
</dbReference>
<dbReference type="GO" id="GO:0005986">
    <property type="term" value="P:sucrose biosynthetic process"/>
    <property type="evidence" value="ECO:0007669"/>
    <property type="project" value="TreeGrafter"/>
</dbReference>
<reference evidence="13" key="2">
    <citation type="submission" date="2020-09" db="EMBL/GenBank/DDBJ databases">
        <authorList>
            <person name="Sun Q."/>
            <person name="Kim S."/>
        </authorList>
    </citation>
    <scope>NUCLEOTIDE SEQUENCE</scope>
    <source>
        <strain evidence="13">KCTC 32296</strain>
    </source>
</reference>
<dbReference type="InterPro" id="IPR028343">
    <property type="entry name" value="FBPtase"/>
</dbReference>
<keyword evidence="7 9" id="KW-0460">Magnesium</keyword>
<evidence type="ECO:0000256" key="8">
    <source>
        <dbReference type="ARBA" id="ARBA00023277"/>
    </source>
</evidence>
<feature type="binding site" evidence="9">
    <location>
        <position position="106"/>
    </location>
    <ligand>
        <name>Mg(2+)</name>
        <dbReference type="ChEBI" id="CHEBI:18420"/>
        <label>1</label>
    </ligand>
</feature>
<dbReference type="InterPro" id="IPR000146">
    <property type="entry name" value="FBPase_class-1"/>
</dbReference>
<evidence type="ECO:0000256" key="3">
    <source>
        <dbReference type="ARBA" id="ARBA00010941"/>
    </source>
</evidence>
<dbReference type="GO" id="GO:0006000">
    <property type="term" value="P:fructose metabolic process"/>
    <property type="evidence" value="ECO:0007669"/>
    <property type="project" value="TreeGrafter"/>
</dbReference>
<dbReference type="PRINTS" id="PR00115">
    <property type="entry name" value="F16BPHPHTASE"/>
</dbReference>
<feature type="binding site" evidence="9">
    <location>
        <position position="108"/>
    </location>
    <ligand>
        <name>Mg(2+)</name>
        <dbReference type="ChEBI" id="CHEBI:18420"/>
        <label>1</label>
    </ligand>
</feature>
<comment type="cofactor">
    <cofactor evidence="9">
        <name>Mg(2+)</name>
        <dbReference type="ChEBI" id="CHEBI:18420"/>
    </cofactor>
    <text evidence="9">Binds 2 magnesium ions per subunit.</text>
</comment>
<keyword evidence="6 9" id="KW-0378">Hydrolase</keyword>
<dbReference type="AlphaFoldDB" id="A0A918Q0D8"/>
<feature type="binding site" evidence="9">
    <location>
        <position position="109"/>
    </location>
    <ligand>
        <name>Mg(2+)</name>
        <dbReference type="ChEBI" id="CHEBI:18420"/>
        <label>2</label>
    </ligand>
</feature>
<dbReference type="PIRSF" id="PIRSF000904">
    <property type="entry name" value="FBPtase_SBPase"/>
    <property type="match status" value="1"/>
</dbReference>
<gene>
    <name evidence="9 13" type="primary">fbp</name>
    <name evidence="13" type="ORF">GCM10011273_14190</name>
</gene>
<dbReference type="InterPro" id="IPR033391">
    <property type="entry name" value="FBPase_N"/>
</dbReference>
<evidence type="ECO:0000313" key="13">
    <source>
        <dbReference type="EMBL" id="GGZ29318.1"/>
    </source>
</evidence>
<evidence type="ECO:0000259" key="12">
    <source>
        <dbReference type="Pfam" id="PF18913"/>
    </source>
</evidence>
<comment type="pathway">
    <text evidence="2">Carbohydrate biosynthesis; Calvin cycle.</text>
</comment>
<evidence type="ECO:0000256" key="1">
    <source>
        <dbReference type="ARBA" id="ARBA00001273"/>
    </source>
</evidence>
<keyword evidence="8 9" id="KW-0119">Carbohydrate metabolism</keyword>
<feature type="binding site" evidence="9">
    <location>
        <position position="87"/>
    </location>
    <ligand>
        <name>Mg(2+)</name>
        <dbReference type="ChEBI" id="CHEBI:18420"/>
        <label>1</label>
    </ligand>
</feature>
<evidence type="ECO:0000256" key="7">
    <source>
        <dbReference type="ARBA" id="ARBA00022842"/>
    </source>
</evidence>
<dbReference type="GO" id="GO:0006094">
    <property type="term" value="P:gluconeogenesis"/>
    <property type="evidence" value="ECO:0007669"/>
    <property type="project" value="UniProtKB-UniRule"/>
</dbReference>
<sequence>MRPTLSQFLDALPATVPSNLKALVLDMAAACRDIGQTVNNSAITGKQGALAQENVQGEVQKELDVIANDMMLEPERWHGRVAAVASEEMDTLHPIADGGEYLLVFDPIDGSSNLDVNGVVGTIFSILDAPKGRAVTEADFLKPGKEQVAAGYTAYGPQTTMMLTLGAGTFAFSIDHDRGEWVLIRDQVAIPESTREFAINMSNHRHWEAPVRRYIDECVAGKDGPRGVDFNMRWLASMVGDIHRILTRGGVFIYPVDQRASGKNGKLRLLYECNPIAMVIEQAGGTATDGHQRILDIAPTALHQRTGVVLGSKEEVARVTQYHG</sequence>
<dbReference type="GO" id="GO:0005829">
    <property type="term" value="C:cytosol"/>
    <property type="evidence" value="ECO:0007669"/>
    <property type="project" value="TreeGrafter"/>
</dbReference>
<dbReference type="GO" id="GO:0042132">
    <property type="term" value="F:fructose 1,6-bisphosphate 1-phosphatase activity"/>
    <property type="evidence" value="ECO:0007669"/>
    <property type="project" value="UniProtKB-UniRule"/>
</dbReference>
<organism evidence="13 14">
    <name type="scientific">Asticcacaulis endophyticus</name>
    <dbReference type="NCBI Taxonomy" id="1395890"/>
    <lineage>
        <taxon>Bacteria</taxon>
        <taxon>Pseudomonadati</taxon>
        <taxon>Pseudomonadota</taxon>
        <taxon>Alphaproteobacteria</taxon>
        <taxon>Caulobacterales</taxon>
        <taxon>Caulobacteraceae</taxon>
        <taxon>Asticcacaulis</taxon>
    </lineage>
</organism>
<dbReference type="PANTHER" id="PTHR11556">
    <property type="entry name" value="FRUCTOSE-1,6-BISPHOSPHATASE-RELATED"/>
    <property type="match status" value="1"/>
</dbReference>